<feature type="transmembrane region" description="Helical" evidence="2">
    <location>
        <begin position="1683"/>
        <end position="1702"/>
    </location>
</feature>
<feature type="compositionally biased region" description="Polar residues" evidence="1">
    <location>
        <begin position="1124"/>
        <end position="1137"/>
    </location>
</feature>
<feature type="transmembrane region" description="Helical" evidence="2">
    <location>
        <begin position="1576"/>
        <end position="1597"/>
    </location>
</feature>
<keyword evidence="2" id="KW-0472">Membrane</keyword>
<evidence type="ECO:0000256" key="2">
    <source>
        <dbReference type="SAM" id="Phobius"/>
    </source>
</evidence>
<dbReference type="PANTHER" id="PTHR31600:SF2">
    <property type="entry name" value="GAMETE ENRICHED GENE 10 PROTEIN-RELATED"/>
    <property type="match status" value="1"/>
</dbReference>
<proteinExistence type="predicted"/>
<feature type="transmembrane region" description="Helical" evidence="2">
    <location>
        <begin position="150"/>
        <end position="169"/>
    </location>
</feature>
<name>Q22V23_TETTS</name>
<dbReference type="Proteomes" id="UP000009168">
    <property type="component" value="Unassembled WGS sequence"/>
</dbReference>
<dbReference type="InterPro" id="IPR000014">
    <property type="entry name" value="PAS"/>
</dbReference>
<feature type="transmembrane region" description="Helical" evidence="2">
    <location>
        <begin position="76"/>
        <end position="93"/>
    </location>
</feature>
<keyword evidence="2" id="KW-1133">Transmembrane helix</keyword>
<evidence type="ECO:0000256" key="1">
    <source>
        <dbReference type="SAM" id="MobiDB-lite"/>
    </source>
</evidence>
<dbReference type="Gene3D" id="3.30.450.20">
    <property type="entry name" value="PAS domain"/>
    <property type="match status" value="1"/>
</dbReference>
<dbReference type="InParanoid" id="Q22V23"/>
<sequence>MINRFLKNIQILRQNDKNESKPFEQLKDMIFYTFYQVLETRTLSENISIFIIVMNFLQLIAMTLNKANTDLSSTSISGGLVIADYILVYPAITGNNNQLFFSGFLFFGLFTQVFLIWGAVFIYKQEFQDDISIKEFKNVWAFIYDLQDKVLMIPYYGLAISAIFCEGSSDCSAPIHYVDIFTSLLLIIFLTINELFYLQLFFNFTFRIKDNLAKNPTNFQIFMFVMKIILIFIQVRFDIKTKETYIEYLIVHLINGFFLCYESLSAFPYHSKNVSKAHGIFCASYFWINGVFFVLYIIQEGTISSNILYIVGVGLGCFVKLYLNVRNYYAKEIVFSELEEIGDDILLDLKVRSFNHLFKTLHIKKSELLLASLLKIHYDKCKEKATCLCRNRNTLFDPKKREYGDQKLQLHKDNVFVKHFISKMISDGHKKFKQSMLLELNYMFYLYEALRLYTPLFQIIQNFKKKYENQINLSYEFCLYRLEQMVHHFIQNKNQKSTVSDELKIENVQIFDVGLKRLKDYVKQVAKQFQQIWECLQDNIPDLSKLLEICNDTSQKIATTNDLYEELKYYNQNSTELKILMEIYADQLVFDEPLYKKIQKEILLTPHMEIGDSINQDIDYLLKKYDIYDQNSCIISISSNIETMSQITWCSKNCLNVFGINEQNLKGRSINDFMPDVYSQHHDSILQNFYQKGKERSINNIMHTWAIDHKGFCFSCNIFVKIIPSLKNYEIISLIHKINDKDYIITDYDGQISGLGKKAADYLQLNVKKLKEQRLNIQLFAPKISDLYKDYFGDSEEPEEQNQVKISNQQLHVLGADNSQLREKEFKFYFFVPNDCDSLIEHHLNSKKRLLTKFFNDEDIQIKDISSKSKDITELIKFKSAYAEFIQRGILKLNKKRLLKIIKIKASVQFLQYQTMNNQTFRIKAIKIITIDSKTPQYATQERMQRQQKYLKIFIQDINQRHNDFKVKKLKKQQEEEQKEQEEQKKEEEEKEQDPKNKKSNQNKLMSLLKKIKPTQNGKKKNDKENLEEIDIMLKKRILEFFKPKKSLKYIKSARLKGYSWLKQNNPTQQKIPLPSQQDVNNQQSPEKNNLKPVARTLEKKTSIVLSNARPTAEQRNAFKSGKKQSSNLSKSVTTPIRQDKTRRSRVFDDESDDDNNEPEVSIRLAHRVRRALLNKGIIGIRERSLFYDPMNLKKRRESGQLFLLNSEEIIEGKKGTQETLQESGEQSKPQLTQLNAIQKLKKMFKEGKLHMNEKIIKEEEEFSQKKSYKSGNTIKTLKKIKDSSSSSENEDYHKDNIFDENQKFIEHRSDDSLIQERNLIDNLEKVEIKEEERAVAQSVGSTSSSLNAQNAVRILRQSLKNMETPRILQIANYTVIFMCVAVFCLSLSQFLLFRTRMQQLQDLYQIIGRISTYSENTIRFYYNYIDFYMVNQKYYDLNLYNQAWWQSNVATIKQNLYEFTNFELLDLSSAGQEVSGKTDLRAYLFQPMQYTMLVAKQPQVQDSNFESYLRLYINSINQTIDLPTTYFTYQNYLTNDYLFFIDQNKDEQIKQNILNMNSTNSMIQSQNNQALQDFIIQWSFTFFFIIFTFFVLYPIMLKSRIKIHESLVLFTRISLRDVDYYEDHYKKLHFFFNSIENVFYLMKEIEKFVESQALLLQKLKKSSDSRSIVRSRDYKGVKVDSLLFLLQISFVMILFLSFIALKDYKAIIFLTSLDTMKNHQITQHSVLYNNLVATCNYHELFKNIIDSNNSTQFNNDVSNFEFFLSQNSKLQENLMDSYSFFGQFQTSYKQFIQSLLQDSICTEVLTLTQSQLNQCQSLFSGVLNEGYVNFYITQQQYMKLNVDNLKQYLQTNGYDFAKLKASQMIKERQVYDMRYLYDYISNTTQLWYQEQTDAINQGISDQINYNMMLLIFFDIFIFLFVILVWWKVFYDLKRDSQWVNSFILLIPIQLHRENQYLRSYLKKKLNLNNFGQ</sequence>
<reference evidence="4" key="1">
    <citation type="journal article" date="2006" name="PLoS Biol.">
        <title>Macronuclear genome sequence of the ciliate Tetrahymena thermophila, a model eukaryote.</title>
        <authorList>
            <person name="Eisen J.A."/>
            <person name="Coyne R.S."/>
            <person name="Wu M."/>
            <person name="Wu D."/>
            <person name="Thiagarajan M."/>
            <person name="Wortman J.R."/>
            <person name="Badger J.H."/>
            <person name="Ren Q."/>
            <person name="Amedeo P."/>
            <person name="Jones K.M."/>
            <person name="Tallon L.J."/>
            <person name="Delcher A.L."/>
            <person name="Salzberg S.L."/>
            <person name="Silva J.C."/>
            <person name="Haas B.J."/>
            <person name="Majoros W.H."/>
            <person name="Farzad M."/>
            <person name="Carlton J.M."/>
            <person name="Smith R.K. Jr."/>
            <person name="Garg J."/>
            <person name="Pearlman R.E."/>
            <person name="Karrer K.M."/>
            <person name="Sun L."/>
            <person name="Manning G."/>
            <person name="Elde N.C."/>
            <person name="Turkewitz A.P."/>
            <person name="Asai D.J."/>
            <person name="Wilkes D.E."/>
            <person name="Wang Y."/>
            <person name="Cai H."/>
            <person name="Collins K."/>
            <person name="Stewart B.A."/>
            <person name="Lee S.R."/>
            <person name="Wilamowska K."/>
            <person name="Weinberg Z."/>
            <person name="Ruzzo W.L."/>
            <person name="Wloga D."/>
            <person name="Gaertig J."/>
            <person name="Frankel J."/>
            <person name="Tsao C.-C."/>
            <person name="Gorovsky M.A."/>
            <person name="Keeling P.J."/>
            <person name="Waller R.F."/>
            <person name="Patron N.J."/>
            <person name="Cherry J.M."/>
            <person name="Stover N.A."/>
            <person name="Krieger C.J."/>
            <person name="del Toro C."/>
            <person name="Ryder H.F."/>
            <person name="Williamson S.C."/>
            <person name="Barbeau R.A."/>
            <person name="Hamilton E.P."/>
            <person name="Orias E."/>
        </authorList>
    </citation>
    <scope>NUCLEOTIDE SEQUENCE [LARGE SCALE GENOMIC DNA]</scope>
    <source>
        <strain evidence="4">SB210</strain>
    </source>
</reference>
<feature type="transmembrane region" description="Helical" evidence="2">
    <location>
        <begin position="304"/>
        <end position="323"/>
    </location>
</feature>
<keyword evidence="4" id="KW-1185">Reference proteome</keyword>
<evidence type="ECO:0000313" key="4">
    <source>
        <dbReference type="Proteomes" id="UP000009168"/>
    </source>
</evidence>
<feature type="region of interest" description="Disordered" evidence="1">
    <location>
        <begin position="969"/>
        <end position="1003"/>
    </location>
</feature>
<dbReference type="EMBL" id="GG662798">
    <property type="protein sequence ID" value="EAR89125.2"/>
    <property type="molecule type" value="Genomic_DNA"/>
</dbReference>
<dbReference type="CDD" id="cd00130">
    <property type="entry name" value="PAS"/>
    <property type="match status" value="1"/>
</dbReference>
<feature type="transmembrane region" description="Helical" evidence="2">
    <location>
        <begin position="279"/>
        <end position="298"/>
    </location>
</feature>
<keyword evidence="2" id="KW-0812">Transmembrane</keyword>
<dbReference type="InterPro" id="IPR035965">
    <property type="entry name" value="PAS-like_dom_sf"/>
</dbReference>
<protein>
    <submittedName>
        <fullName evidence="3">PAS domain S-box protein, putative</fullName>
    </submittedName>
</protein>
<dbReference type="PANTHER" id="PTHR31600">
    <property type="entry name" value="TINY MACROCYSTS PROTEIN B-RELATED"/>
    <property type="match status" value="1"/>
</dbReference>
<dbReference type="STRING" id="312017.Q22V23"/>
<accession>Q22V23</accession>
<feature type="transmembrane region" description="Helical" evidence="2">
    <location>
        <begin position="47"/>
        <end position="64"/>
    </location>
</feature>
<feature type="transmembrane region" description="Helical" evidence="2">
    <location>
        <begin position="1906"/>
        <end position="1927"/>
    </location>
</feature>
<feature type="compositionally biased region" description="Basic and acidic residues" evidence="1">
    <location>
        <begin position="969"/>
        <end position="997"/>
    </location>
</feature>
<feature type="transmembrane region" description="Helical" evidence="2">
    <location>
        <begin position="219"/>
        <end position="237"/>
    </location>
</feature>
<gene>
    <name evidence="3" type="ORF">TTHERM_00576760</name>
</gene>
<dbReference type="RefSeq" id="XP_001009370.2">
    <property type="nucleotide sequence ID" value="XM_001009370.2"/>
</dbReference>
<feature type="compositionally biased region" description="Basic and acidic residues" evidence="1">
    <location>
        <begin position="1138"/>
        <end position="1149"/>
    </location>
</feature>
<dbReference type="InterPro" id="IPR052994">
    <property type="entry name" value="Tiny_macrocysts_regulators"/>
</dbReference>
<dbReference type="KEGG" id="tet:TTHERM_00576760"/>
<organism evidence="3 4">
    <name type="scientific">Tetrahymena thermophila (strain SB210)</name>
    <dbReference type="NCBI Taxonomy" id="312017"/>
    <lineage>
        <taxon>Eukaryota</taxon>
        <taxon>Sar</taxon>
        <taxon>Alveolata</taxon>
        <taxon>Ciliophora</taxon>
        <taxon>Intramacronucleata</taxon>
        <taxon>Oligohymenophorea</taxon>
        <taxon>Hymenostomatida</taxon>
        <taxon>Tetrahymenina</taxon>
        <taxon>Tetrahymenidae</taxon>
        <taxon>Tetrahymena</taxon>
    </lineage>
</organism>
<feature type="transmembrane region" description="Helical" evidence="2">
    <location>
        <begin position="249"/>
        <end position="267"/>
    </location>
</feature>
<dbReference type="HOGENOM" id="CLU_233334_0_0_1"/>
<feature type="region of interest" description="Disordered" evidence="1">
    <location>
        <begin position="1067"/>
        <end position="1159"/>
    </location>
</feature>
<feature type="transmembrane region" description="Helical" evidence="2">
    <location>
        <begin position="99"/>
        <end position="123"/>
    </location>
</feature>
<dbReference type="GeneID" id="7824151"/>
<feature type="transmembrane region" description="Helical" evidence="2">
    <location>
        <begin position="175"/>
        <end position="198"/>
    </location>
</feature>
<feature type="transmembrane region" description="Helical" evidence="2">
    <location>
        <begin position="1371"/>
        <end position="1394"/>
    </location>
</feature>
<dbReference type="eggNOG" id="ENOG502SJ6R">
    <property type="taxonomic scope" value="Eukaryota"/>
</dbReference>
<dbReference type="SUPFAM" id="SSF55785">
    <property type="entry name" value="PYP-like sensor domain (PAS domain)"/>
    <property type="match status" value="1"/>
</dbReference>
<evidence type="ECO:0000313" key="3">
    <source>
        <dbReference type="EMBL" id="EAR89125.2"/>
    </source>
</evidence>
<dbReference type="OrthoDB" id="313179at2759"/>
<feature type="compositionally biased region" description="Polar residues" evidence="1">
    <location>
        <begin position="1067"/>
        <end position="1088"/>
    </location>
</feature>